<reference evidence="3" key="1">
    <citation type="journal article" date="2019" name="Int. J. Syst. Evol. Microbiol.">
        <title>The Global Catalogue of Microorganisms (GCM) 10K type strain sequencing project: providing services to taxonomists for standard genome sequencing and annotation.</title>
        <authorList>
            <consortium name="The Broad Institute Genomics Platform"/>
            <consortium name="The Broad Institute Genome Sequencing Center for Infectious Disease"/>
            <person name="Wu L."/>
            <person name="Ma J."/>
        </authorList>
    </citation>
    <scope>NUCLEOTIDE SEQUENCE [LARGE SCALE GENOMIC DNA]</scope>
    <source>
        <strain evidence="3">KCTC 42805</strain>
    </source>
</reference>
<feature type="chain" id="PRO_5046912841" evidence="1">
    <location>
        <begin position="24"/>
        <end position="217"/>
    </location>
</feature>
<organism evidence="2 3">
    <name type="scientific">Spirosoma soli</name>
    <dbReference type="NCBI Taxonomy" id="1770529"/>
    <lineage>
        <taxon>Bacteria</taxon>
        <taxon>Pseudomonadati</taxon>
        <taxon>Bacteroidota</taxon>
        <taxon>Cytophagia</taxon>
        <taxon>Cytophagales</taxon>
        <taxon>Cytophagaceae</taxon>
        <taxon>Spirosoma</taxon>
    </lineage>
</organism>
<evidence type="ECO:0000313" key="2">
    <source>
        <dbReference type="EMBL" id="MFD2574376.1"/>
    </source>
</evidence>
<dbReference type="EMBL" id="JBHULN010000027">
    <property type="protein sequence ID" value="MFD2574376.1"/>
    <property type="molecule type" value="Genomic_DNA"/>
</dbReference>
<gene>
    <name evidence="2" type="ORF">ACFSUS_27320</name>
</gene>
<feature type="signal peptide" evidence="1">
    <location>
        <begin position="1"/>
        <end position="23"/>
    </location>
</feature>
<name>A0ABW5MCY3_9BACT</name>
<evidence type="ECO:0000256" key="1">
    <source>
        <dbReference type="SAM" id="SignalP"/>
    </source>
</evidence>
<dbReference type="RefSeq" id="WP_381528017.1">
    <property type="nucleotide sequence ID" value="NZ_JBHULN010000027.1"/>
</dbReference>
<sequence>MKPVSFLCLLVVLLDSCSNPALIPEPAQGARIAATNCKMLNGQDRPYPCEFQLYTIYFMGQNNEVLATSTANSQVISLPKSKAISHTVNAYGGSLFYNVSVDFRRVNTPSFATSTYRLTRASITDPISPGETTVVDSTITVSPNLPNPMIRPNRVMFKLQLNYATSGGQSPALIAPIQLLMLENPVTYAKMTKPTYHHDRDRAEAWRTMQVSVNFTK</sequence>
<comment type="caution">
    <text evidence="2">The sequence shown here is derived from an EMBL/GenBank/DDBJ whole genome shotgun (WGS) entry which is preliminary data.</text>
</comment>
<accession>A0ABW5MCY3</accession>
<evidence type="ECO:0000313" key="3">
    <source>
        <dbReference type="Proteomes" id="UP001597469"/>
    </source>
</evidence>
<keyword evidence="1" id="KW-0732">Signal</keyword>
<keyword evidence="3" id="KW-1185">Reference proteome</keyword>
<dbReference type="Proteomes" id="UP001597469">
    <property type="component" value="Unassembled WGS sequence"/>
</dbReference>
<proteinExistence type="predicted"/>
<protein>
    <submittedName>
        <fullName evidence="2">Uncharacterized protein</fullName>
    </submittedName>
</protein>